<evidence type="ECO:0000256" key="18">
    <source>
        <dbReference type="ARBA" id="ARBA00053825"/>
    </source>
</evidence>
<keyword evidence="7" id="KW-0597">Phosphoprotein</keyword>
<dbReference type="SUPFAM" id="SSF55785">
    <property type="entry name" value="PYP-like sensor domain (PAS domain)"/>
    <property type="match status" value="1"/>
</dbReference>
<dbReference type="GeneID" id="119724824"/>
<feature type="binding site" evidence="20">
    <location>
        <position position="1159"/>
    </location>
    <ligand>
        <name>ATP</name>
        <dbReference type="ChEBI" id="CHEBI:30616"/>
    </ligand>
</feature>
<comment type="catalytic activity">
    <reaction evidence="17">
        <text>L-seryl-[protein] + ATP = O-phospho-L-seryl-[protein] + ADP + H(+)</text>
        <dbReference type="Rhea" id="RHEA:17989"/>
        <dbReference type="Rhea" id="RHEA-COMP:9863"/>
        <dbReference type="Rhea" id="RHEA-COMP:11604"/>
        <dbReference type="ChEBI" id="CHEBI:15378"/>
        <dbReference type="ChEBI" id="CHEBI:29999"/>
        <dbReference type="ChEBI" id="CHEBI:30616"/>
        <dbReference type="ChEBI" id="CHEBI:83421"/>
        <dbReference type="ChEBI" id="CHEBI:456216"/>
        <dbReference type="EC" id="2.7.11.1"/>
    </reaction>
</comment>
<dbReference type="SMART" id="SM00220">
    <property type="entry name" value="S_TKc"/>
    <property type="match status" value="1"/>
</dbReference>
<feature type="compositionally biased region" description="Basic and acidic residues" evidence="21">
    <location>
        <begin position="839"/>
        <end position="852"/>
    </location>
</feature>
<feature type="compositionally biased region" description="Low complexity" evidence="21">
    <location>
        <begin position="871"/>
        <end position="882"/>
    </location>
</feature>
<evidence type="ECO:0000256" key="15">
    <source>
        <dbReference type="ARBA" id="ARBA00023242"/>
    </source>
</evidence>
<dbReference type="GO" id="GO:0008289">
    <property type="term" value="F:lipid binding"/>
    <property type="evidence" value="ECO:0007669"/>
    <property type="project" value="UniProtKB-KW"/>
</dbReference>
<feature type="region of interest" description="Disordered" evidence="21">
    <location>
        <begin position="773"/>
        <end position="984"/>
    </location>
</feature>
<dbReference type="OrthoDB" id="10252171at2759"/>
<evidence type="ECO:0000256" key="19">
    <source>
        <dbReference type="ARBA" id="ARBA00071822"/>
    </source>
</evidence>
<evidence type="ECO:0000256" key="7">
    <source>
        <dbReference type="ARBA" id="ARBA00022553"/>
    </source>
</evidence>
<dbReference type="Proteomes" id="UP000887568">
    <property type="component" value="Unplaced"/>
</dbReference>
<comment type="function">
    <text evidence="18">Serine/threonine-protein kinase involved in energy homeostasis and protein translation. Phosphorylates EEF1A1, GYS1, PDX1 and RPS6. Probably plays a role under changing environmental conditions (oxygen, glucose, nutrition), rather than under standard conditions. Acts as a sensor involved in energy homeostasis: regulates glycogen synthase synthesis by mediating phosphorylation of GYS1, leading to GYS1 inactivation. May be involved in glucose-stimulated insulin production in pancreas and regulation of glucagon secretion by glucose in alpha cells; however such data require additional evidences. May play a role in regulation of protein translation by phosphorylating EEF1A1, leading to increase translation efficiency. May also participate in respiratory regulation.</text>
</comment>
<feature type="compositionally biased region" description="Low complexity" evidence="21">
    <location>
        <begin position="964"/>
        <end position="979"/>
    </location>
</feature>
<feature type="compositionally biased region" description="Basic and acidic residues" evidence="21">
    <location>
        <begin position="776"/>
        <end position="789"/>
    </location>
</feature>
<feature type="compositionally biased region" description="Polar residues" evidence="21">
    <location>
        <begin position="582"/>
        <end position="593"/>
    </location>
</feature>
<dbReference type="Gene3D" id="3.30.200.20">
    <property type="entry name" value="Phosphorylase Kinase, domain 1"/>
    <property type="match status" value="1"/>
</dbReference>
<evidence type="ECO:0000256" key="5">
    <source>
        <dbReference type="ARBA" id="ARBA00022490"/>
    </source>
</evidence>
<accession>A0A913ZJK0</accession>
<sequence>MADESNGLENSPSPLRPHSADSDVLGCHSPFKRVMSLPDGSPRRSQQQVPQISSPVRSDSPWRTWSPSRTRQGAYAGFASPLGRLPWASQNLSKSLGGGMRQGDQFGTPSYPSPLDRIRTGKREKAAQVGLSQSLNASVDLNKSLPATFEVKPKKEECSVKEPVCTLDKFKGDGLDTFSFSAGLSKGSFAPSPTPQLNMSLGQSWSFYNFVGGGQMGASFPNTVRNPNKAILTVEAKTTKILVANEMACELFCYSAKELVSMKMSSLLSVNDRKQPEVLCEQHLDSNGEVVMVSGKVFDAVDSNGLVIPVSLWMKKLTSDDNPRCLVVMEPVERSSAHFSFDSKGHVVEADHQFAYLYGYPSSTDVIGLHIKQLIPSILLPPSGTRLPKEVKKQRITGRTKDGISFPMSLLIKSQTPASIPEEGENGTEEKLLEGEDQYKAVGMTYQTSVWVFTNISGMISFHQDGSIHSVNNNFSLMLTGYSQQELVGEHITSLMPDFYEHLDLIDEGSMPLPPFDDEDDEFIPYPSRPSSEPLIRPDSWQSHPDNVLRQVSLDPSALTSSAYNPMAAQFQDAHRAKEENATNLAKSSLSESCESDTGRMSTEGKGGVRDLILPDLVLDRPSTADLINEADRIFKTIDGMSLKDIHRSESASTNELLENVPTVIEECESDDSNQSPHRFLGVSPPGSSHASMEVNFSGTPDGLSDISSLGFESSERGSISEDILVGEDFFKKRNANSDLTTQRVCNLTAQKLREHILSEERLRVTAWDEADEDELKNKEEADEEKQPESDGGESRGATQRKEDASTPATIEADTKQSSEESTENTKKTPDCITDNQIPDDKRLQDQEKVPEENASTVVPPLRNLARRSVDSLSDSDPQSPSRCDDGSSIHSEEEVLTARRVSTGSSGGQSKPKISSKLLEKSVSFDEGHSEISSDKRTLGNRVDSTPPGVPKEAWSFTEEESVNPVNNNNVNINNSNIQSDRTPARLPYQESIERALGLATSTPGDKYMRQTSLPPIPEGSFTGQCKHRDGSYLGIIFQIKCVELDDNRTLYCMWISRDPSDPGEGGRCTSNLTLASSFSSTFNASISALSLGEVVAAKATNQSTSSCSEDEDISLSRGPYEEKYTTLLSIGKGAFGFVKMATRKQDGTLVIVKFIRKAKILKENWVTDEEFGRVPLEVAMLLRFNHPNIVKVLDFTENEDFFQMIMEKHGSGIDLFEFIDRQPILDEALASYMFRQVVSAVAFLHDKNILHRDIKDENLIIDERFHIKLIDFGSAAYMAPGKLFGTFCGTLEYCSPEVLLGNKYKGPELEMWAIGVTLYTLIFQENPFYDAEEIIQSILKPPFGVSNDLMQLIAWLLHPEPEWRCTLRDMQNHHWITQPIDMSKYSWESVLPPEDVSREIYDSSPPPSDRECSDPDDESEIVSQLQDEYERQLSLSMS</sequence>
<feature type="region of interest" description="Disordered" evidence="21">
    <location>
        <begin position="93"/>
        <end position="117"/>
    </location>
</feature>
<dbReference type="Pfam" id="PF13426">
    <property type="entry name" value="PAS_9"/>
    <property type="match status" value="2"/>
</dbReference>
<evidence type="ECO:0000313" key="23">
    <source>
        <dbReference type="EnsemblMetazoa" id="XP_038051992.1"/>
    </source>
</evidence>
<dbReference type="FunFam" id="3.30.200.20:FF:000346">
    <property type="entry name" value="PAS domain-containing serine/threonine-protein kinase"/>
    <property type="match status" value="1"/>
</dbReference>
<evidence type="ECO:0000313" key="24">
    <source>
        <dbReference type="Proteomes" id="UP000887568"/>
    </source>
</evidence>
<dbReference type="InterPro" id="IPR017441">
    <property type="entry name" value="Protein_kinase_ATP_BS"/>
</dbReference>
<evidence type="ECO:0000256" key="17">
    <source>
        <dbReference type="ARBA" id="ARBA00048679"/>
    </source>
</evidence>
<comment type="catalytic activity">
    <reaction evidence="16">
        <text>L-threonyl-[protein] + ATP = O-phospho-L-threonyl-[protein] + ADP + H(+)</text>
        <dbReference type="Rhea" id="RHEA:46608"/>
        <dbReference type="Rhea" id="RHEA-COMP:11060"/>
        <dbReference type="Rhea" id="RHEA-COMP:11605"/>
        <dbReference type="ChEBI" id="CHEBI:15378"/>
        <dbReference type="ChEBI" id="CHEBI:30013"/>
        <dbReference type="ChEBI" id="CHEBI:30616"/>
        <dbReference type="ChEBI" id="CHEBI:61977"/>
        <dbReference type="ChEBI" id="CHEBI:456216"/>
        <dbReference type="EC" id="2.7.11.1"/>
    </reaction>
</comment>
<dbReference type="InterPro" id="IPR000014">
    <property type="entry name" value="PAS"/>
</dbReference>
<keyword evidence="24" id="KW-1185">Reference proteome</keyword>
<keyword evidence="12 20" id="KW-0067">ATP-binding</keyword>
<keyword evidence="8" id="KW-0808">Transferase</keyword>
<comment type="similarity">
    <text evidence="3">Belongs to the protein kinase superfamily. CAMK Ser/Thr protein kinase family.</text>
</comment>
<feature type="domain" description="Protein kinase" evidence="22">
    <location>
        <begin position="1126"/>
        <end position="1378"/>
    </location>
</feature>
<dbReference type="EC" id="2.7.11.1" evidence="4"/>
<proteinExistence type="inferred from homology"/>
<dbReference type="GO" id="GO:0004674">
    <property type="term" value="F:protein serine/threonine kinase activity"/>
    <property type="evidence" value="ECO:0007669"/>
    <property type="project" value="UniProtKB-KW"/>
</dbReference>
<dbReference type="PANTHER" id="PTHR24346">
    <property type="entry name" value="MAP/MICROTUBULE AFFINITY-REGULATING KINASE"/>
    <property type="match status" value="1"/>
</dbReference>
<organism evidence="23 24">
    <name type="scientific">Patiria miniata</name>
    <name type="common">Bat star</name>
    <name type="synonym">Asterina miniata</name>
    <dbReference type="NCBI Taxonomy" id="46514"/>
    <lineage>
        <taxon>Eukaryota</taxon>
        <taxon>Metazoa</taxon>
        <taxon>Echinodermata</taxon>
        <taxon>Eleutherozoa</taxon>
        <taxon>Asterozoa</taxon>
        <taxon>Asteroidea</taxon>
        <taxon>Valvatacea</taxon>
        <taxon>Valvatida</taxon>
        <taxon>Asterinidae</taxon>
        <taxon>Patiria</taxon>
    </lineage>
</organism>
<protein>
    <recommendedName>
        <fullName evidence="19">PAS domain-containing serine/threonine-protein kinase</fullName>
        <ecNumber evidence="4">2.7.11.1</ecNumber>
    </recommendedName>
</protein>
<evidence type="ECO:0000256" key="13">
    <source>
        <dbReference type="ARBA" id="ARBA00022990"/>
    </source>
</evidence>
<dbReference type="InterPro" id="IPR000719">
    <property type="entry name" value="Prot_kinase_dom"/>
</dbReference>
<keyword evidence="5" id="KW-0963">Cytoplasm</keyword>
<evidence type="ECO:0000259" key="22">
    <source>
        <dbReference type="PROSITE" id="PS50011"/>
    </source>
</evidence>
<dbReference type="Gene3D" id="3.30.450.20">
    <property type="entry name" value="PAS domain"/>
    <property type="match status" value="1"/>
</dbReference>
<dbReference type="FunFam" id="3.30.450.20:FF:000059">
    <property type="entry name" value="PAS domain containing serine/threonine kinase"/>
    <property type="match status" value="1"/>
</dbReference>
<evidence type="ECO:0000256" key="10">
    <source>
        <dbReference type="ARBA" id="ARBA00022741"/>
    </source>
</evidence>
<keyword evidence="13" id="KW-0007">Acetylation</keyword>
<feature type="compositionally biased region" description="Polar residues" evidence="21">
    <location>
        <begin position="901"/>
        <end position="914"/>
    </location>
</feature>
<dbReference type="PROSITE" id="PS00107">
    <property type="entry name" value="PROTEIN_KINASE_ATP"/>
    <property type="match status" value="1"/>
</dbReference>
<feature type="region of interest" description="Disordered" evidence="21">
    <location>
        <begin position="1"/>
        <end position="69"/>
    </location>
</feature>
<evidence type="ECO:0000256" key="14">
    <source>
        <dbReference type="ARBA" id="ARBA00023121"/>
    </source>
</evidence>
<evidence type="ECO:0000256" key="6">
    <source>
        <dbReference type="ARBA" id="ARBA00022527"/>
    </source>
</evidence>
<dbReference type="Gene3D" id="1.10.510.10">
    <property type="entry name" value="Transferase(Phosphotransferase) domain 1"/>
    <property type="match status" value="1"/>
</dbReference>
<keyword evidence="10 20" id="KW-0547">Nucleotide-binding</keyword>
<dbReference type="InterPro" id="IPR011009">
    <property type="entry name" value="Kinase-like_dom_sf"/>
</dbReference>
<dbReference type="PANTHER" id="PTHR24346:SF51">
    <property type="entry name" value="PAS DOMAIN-CONTAINING SERINE_THREONINE-PROTEIN KINASE"/>
    <property type="match status" value="1"/>
</dbReference>
<dbReference type="SUPFAM" id="SSF56112">
    <property type="entry name" value="Protein kinase-like (PK-like)"/>
    <property type="match status" value="1"/>
</dbReference>
<evidence type="ECO:0000256" key="11">
    <source>
        <dbReference type="ARBA" id="ARBA00022777"/>
    </source>
</evidence>
<evidence type="ECO:0000256" key="20">
    <source>
        <dbReference type="PROSITE-ProRule" id="PRU10141"/>
    </source>
</evidence>
<dbReference type="PROSITE" id="PS00108">
    <property type="entry name" value="PROTEIN_KINASE_ST"/>
    <property type="match status" value="1"/>
</dbReference>
<feature type="compositionally biased region" description="Basic and acidic residues" evidence="21">
    <location>
        <begin position="813"/>
        <end position="830"/>
    </location>
</feature>
<dbReference type="GO" id="GO:0005634">
    <property type="term" value="C:nucleus"/>
    <property type="evidence" value="ECO:0007669"/>
    <property type="project" value="UniProtKB-SubCell"/>
</dbReference>
<feature type="compositionally biased region" description="Basic and acidic residues" evidence="21">
    <location>
        <begin position="883"/>
        <end position="898"/>
    </location>
</feature>
<evidence type="ECO:0000256" key="3">
    <source>
        <dbReference type="ARBA" id="ARBA00006692"/>
    </source>
</evidence>
<evidence type="ECO:0000256" key="8">
    <source>
        <dbReference type="ARBA" id="ARBA00022679"/>
    </source>
</evidence>
<feature type="region of interest" description="Disordered" evidence="21">
    <location>
        <begin position="1399"/>
        <end position="1440"/>
    </location>
</feature>
<keyword evidence="15" id="KW-0539">Nucleus</keyword>
<keyword evidence="6" id="KW-0723">Serine/threonine-protein kinase</keyword>
<dbReference type="GO" id="GO:0005524">
    <property type="term" value="F:ATP binding"/>
    <property type="evidence" value="ECO:0007669"/>
    <property type="project" value="UniProtKB-UniRule"/>
</dbReference>
<dbReference type="GO" id="GO:0045719">
    <property type="term" value="P:negative regulation of glycogen biosynthetic process"/>
    <property type="evidence" value="ECO:0007669"/>
    <property type="project" value="TreeGrafter"/>
</dbReference>
<dbReference type="GO" id="GO:0005829">
    <property type="term" value="C:cytosol"/>
    <property type="evidence" value="ECO:0007669"/>
    <property type="project" value="TreeGrafter"/>
</dbReference>
<dbReference type="InterPro" id="IPR008271">
    <property type="entry name" value="Ser/Thr_kinase_AS"/>
</dbReference>
<evidence type="ECO:0000256" key="9">
    <source>
        <dbReference type="ARBA" id="ARBA00022737"/>
    </source>
</evidence>
<dbReference type="RefSeq" id="XP_038051992.1">
    <property type="nucleotide sequence ID" value="XM_038196064.1"/>
</dbReference>
<evidence type="ECO:0000256" key="4">
    <source>
        <dbReference type="ARBA" id="ARBA00012513"/>
    </source>
</evidence>
<dbReference type="Pfam" id="PF00069">
    <property type="entry name" value="Pkinase"/>
    <property type="match status" value="1"/>
</dbReference>
<dbReference type="GO" id="GO:0035556">
    <property type="term" value="P:intracellular signal transduction"/>
    <property type="evidence" value="ECO:0007669"/>
    <property type="project" value="TreeGrafter"/>
</dbReference>
<keyword evidence="11" id="KW-0418">Kinase</keyword>
<dbReference type="InterPro" id="IPR035965">
    <property type="entry name" value="PAS-like_dom_sf"/>
</dbReference>
<feature type="compositionally biased region" description="Low complexity" evidence="21">
    <location>
        <begin position="43"/>
        <end position="58"/>
    </location>
</feature>
<evidence type="ECO:0000256" key="1">
    <source>
        <dbReference type="ARBA" id="ARBA00004123"/>
    </source>
</evidence>
<keyword evidence="9" id="KW-0677">Repeat</keyword>
<evidence type="ECO:0000256" key="21">
    <source>
        <dbReference type="SAM" id="MobiDB-lite"/>
    </source>
</evidence>
<name>A0A913ZJK0_PATMI</name>
<reference evidence="23" key="1">
    <citation type="submission" date="2022-11" db="UniProtKB">
        <authorList>
            <consortium name="EnsemblMetazoa"/>
        </authorList>
    </citation>
    <scope>IDENTIFICATION</scope>
</reference>
<feature type="compositionally biased region" description="Basic and acidic residues" evidence="21">
    <location>
        <begin position="919"/>
        <end position="939"/>
    </location>
</feature>
<evidence type="ECO:0000256" key="16">
    <source>
        <dbReference type="ARBA" id="ARBA00047899"/>
    </source>
</evidence>
<evidence type="ECO:0000256" key="2">
    <source>
        <dbReference type="ARBA" id="ARBA00004496"/>
    </source>
</evidence>
<dbReference type="FunFam" id="1.10.510.10:FF:000351">
    <property type="entry name" value="PAS domain-containing serine/threonine-protein kinase"/>
    <property type="match status" value="1"/>
</dbReference>
<dbReference type="CDD" id="cd00130">
    <property type="entry name" value="PAS"/>
    <property type="match status" value="1"/>
</dbReference>
<comment type="subcellular location">
    <subcellularLocation>
        <location evidence="2">Cytoplasm</location>
    </subcellularLocation>
    <subcellularLocation>
        <location evidence="1">Nucleus</location>
    </subcellularLocation>
</comment>
<dbReference type="PROSITE" id="PS50011">
    <property type="entry name" value="PROTEIN_KINASE_DOM"/>
    <property type="match status" value="1"/>
</dbReference>
<dbReference type="OMA" id="AFIDHHP"/>
<keyword evidence="14" id="KW-0446">Lipid-binding</keyword>
<dbReference type="SMART" id="SM00091">
    <property type="entry name" value="PAS"/>
    <property type="match status" value="2"/>
</dbReference>
<evidence type="ECO:0000256" key="12">
    <source>
        <dbReference type="ARBA" id="ARBA00022840"/>
    </source>
</evidence>
<dbReference type="EnsemblMetazoa" id="XM_038196064.1">
    <property type="protein sequence ID" value="XP_038051992.1"/>
    <property type="gene ID" value="LOC119724824"/>
</dbReference>
<feature type="region of interest" description="Disordered" evidence="21">
    <location>
        <begin position="582"/>
        <end position="607"/>
    </location>
</feature>